<organism evidence="1 2">
    <name type="scientific">Streptomyces tamarix</name>
    <dbReference type="NCBI Taxonomy" id="3078565"/>
    <lineage>
        <taxon>Bacteria</taxon>
        <taxon>Bacillati</taxon>
        <taxon>Actinomycetota</taxon>
        <taxon>Actinomycetes</taxon>
        <taxon>Kitasatosporales</taxon>
        <taxon>Streptomycetaceae</taxon>
        <taxon>Streptomyces</taxon>
    </lineage>
</organism>
<accession>A0ABU3QLJ9</accession>
<proteinExistence type="predicted"/>
<evidence type="ECO:0000313" key="1">
    <source>
        <dbReference type="EMBL" id="MDT9683323.1"/>
    </source>
</evidence>
<protein>
    <submittedName>
        <fullName evidence="1">Uncharacterized protein</fullName>
    </submittedName>
</protein>
<gene>
    <name evidence="1" type="ORF">RND61_14755</name>
</gene>
<evidence type="ECO:0000313" key="2">
    <source>
        <dbReference type="Proteomes" id="UP001250181"/>
    </source>
</evidence>
<reference evidence="1 2" key="1">
    <citation type="submission" date="2023-09" db="EMBL/GenBank/DDBJ databases">
        <title>Streptomyces sp. nov.: A antagonism against Alternaria gaisen Producing Streptochlin, Isolated from Tamarix root soil.</title>
        <authorList>
            <person name="Chen Y."/>
        </authorList>
    </citation>
    <scope>NUCLEOTIDE SEQUENCE [LARGE SCALE GENOMIC DNA]</scope>
    <source>
        <strain evidence="1 2">TRM76323</strain>
    </source>
</reference>
<keyword evidence="2" id="KW-1185">Reference proteome</keyword>
<sequence>MKYIKPLKKSVNRTDDEIEKELATSIESSQELGFKTFDVGEYSPVFLDFYNFIFRHRAELSALGYDVKFSKSSSGEHIATLHLE</sequence>
<dbReference type="RefSeq" id="WP_315878397.1">
    <property type="nucleotide sequence ID" value="NZ_JAWCTQ010000016.1"/>
</dbReference>
<dbReference type="EMBL" id="JAWCTQ010000016">
    <property type="protein sequence ID" value="MDT9683323.1"/>
    <property type="molecule type" value="Genomic_DNA"/>
</dbReference>
<dbReference type="Proteomes" id="UP001250181">
    <property type="component" value="Unassembled WGS sequence"/>
</dbReference>
<comment type="caution">
    <text evidence="1">The sequence shown here is derived from an EMBL/GenBank/DDBJ whole genome shotgun (WGS) entry which is preliminary data.</text>
</comment>
<name>A0ABU3QLJ9_9ACTN</name>